<dbReference type="Proteomes" id="UP001320706">
    <property type="component" value="Unassembled WGS sequence"/>
</dbReference>
<reference evidence="1" key="1">
    <citation type="submission" date="2024-02" db="EMBL/GenBank/DDBJ databases">
        <title>Metagenome Assembled Genome of Zalaria obscura JY119.</title>
        <authorList>
            <person name="Vighnesh L."/>
            <person name="Jagadeeshwari U."/>
            <person name="Venkata Ramana C."/>
            <person name="Sasikala C."/>
        </authorList>
    </citation>
    <scope>NUCLEOTIDE SEQUENCE</scope>
    <source>
        <strain evidence="1">JY119</strain>
    </source>
</reference>
<accession>A0ACC3SAV6</accession>
<sequence>MRVDCDEVLDLNDLRDVGVRGALPTRSSFDSPLSVTGEDRTGAEALEVREGGALCWVVSLLDSRFLRLRKIKNIMAAMTARALTLPNTPPKTDARVDTGPRPIASETGAVVNATEAEVPLITVGTCPSDGTAVTTPGRDAREVDPVLPLAVLLRVVLGSVLSVLAPGTIKVEGSTTVVEVQ</sequence>
<comment type="caution">
    <text evidence="1">The sequence shown here is derived from an EMBL/GenBank/DDBJ whole genome shotgun (WGS) entry which is preliminary data.</text>
</comment>
<proteinExistence type="predicted"/>
<evidence type="ECO:0000313" key="1">
    <source>
        <dbReference type="EMBL" id="KAK8206515.1"/>
    </source>
</evidence>
<name>A0ACC3SAV6_9PEZI</name>
<dbReference type="EMBL" id="JAMKPW020000022">
    <property type="protein sequence ID" value="KAK8206515.1"/>
    <property type="molecule type" value="Genomic_DNA"/>
</dbReference>
<evidence type="ECO:0000313" key="2">
    <source>
        <dbReference type="Proteomes" id="UP001320706"/>
    </source>
</evidence>
<protein>
    <submittedName>
        <fullName evidence="1">Uncharacterized protein</fullName>
    </submittedName>
</protein>
<gene>
    <name evidence="1" type="ORF">M8818_004348</name>
</gene>
<keyword evidence="2" id="KW-1185">Reference proteome</keyword>
<organism evidence="1 2">
    <name type="scientific">Zalaria obscura</name>
    <dbReference type="NCBI Taxonomy" id="2024903"/>
    <lineage>
        <taxon>Eukaryota</taxon>
        <taxon>Fungi</taxon>
        <taxon>Dikarya</taxon>
        <taxon>Ascomycota</taxon>
        <taxon>Pezizomycotina</taxon>
        <taxon>Dothideomycetes</taxon>
        <taxon>Dothideomycetidae</taxon>
        <taxon>Dothideales</taxon>
        <taxon>Zalariaceae</taxon>
        <taxon>Zalaria</taxon>
    </lineage>
</organism>